<keyword evidence="1" id="KW-1133">Transmembrane helix</keyword>
<reference evidence="2" key="1">
    <citation type="submission" date="2022-09" db="EMBL/GenBank/DDBJ databases">
        <title>Haloadaptaus new haloarchaeum isolated from saline soil.</title>
        <authorList>
            <person name="Duran-Viseras A."/>
            <person name="Sanchez-Porro C."/>
            <person name="Ventosa A."/>
        </authorList>
    </citation>
    <scope>NUCLEOTIDE SEQUENCE</scope>
    <source>
        <strain evidence="2">F3-133</strain>
    </source>
</reference>
<evidence type="ECO:0000313" key="2">
    <source>
        <dbReference type="EMBL" id="MCX2818260.1"/>
    </source>
</evidence>
<feature type="transmembrane region" description="Helical" evidence="1">
    <location>
        <begin position="6"/>
        <end position="26"/>
    </location>
</feature>
<comment type="caution">
    <text evidence="2">The sequence shown here is derived from an EMBL/GenBank/DDBJ whole genome shotgun (WGS) entry which is preliminary data.</text>
</comment>
<dbReference type="RefSeq" id="WP_266086000.1">
    <property type="nucleotide sequence ID" value="NZ_RKLV01000002.1"/>
</dbReference>
<organism evidence="2 3">
    <name type="scientific">Halorutilus salinus</name>
    <dbReference type="NCBI Taxonomy" id="2487751"/>
    <lineage>
        <taxon>Archaea</taxon>
        <taxon>Methanobacteriati</taxon>
        <taxon>Methanobacteriota</taxon>
        <taxon>Stenosarchaea group</taxon>
        <taxon>Halobacteria</taxon>
        <taxon>Halorutilales</taxon>
        <taxon>Halorutilaceae</taxon>
        <taxon>Halorutilus</taxon>
    </lineage>
</organism>
<dbReference type="Proteomes" id="UP001149411">
    <property type="component" value="Unassembled WGS sequence"/>
</dbReference>
<sequence length="93" mass="9757">MLNEVFVLTEVVILSVALPLSLVAALGFHGSPFAGVTTPIPVVLASYIVADGSRLVFESPPRSLYALFTTVAVLAAVYSAVNAVLLLTERRAV</sequence>
<evidence type="ECO:0000256" key="1">
    <source>
        <dbReference type="SAM" id="Phobius"/>
    </source>
</evidence>
<protein>
    <submittedName>
        <fullName evidence="2">Uncharacterized protein</fullName>
    </submittedName>
</protein>
<evidence type="ECO:0000313" key="3">
    <source>
        <dbReference type="Proteomes" id="UP001149411"/>
    </source>
</evidence>
<dbReference type="AlphaFoldDB" id="A0A9Q4C3G3"/>
<gene>
    <name evidence="2" type="ORF">EGH25_02695</name>
</gene>
<keyword evidence="1" id="KW-0472">Membrane</keyword>
<keyword evidence="3" id="KW-1185">Reference proteome</keyword>
<keyword evidence="1" id="KW-0812">Transmembrane</keyword>
<name>A0A9Q4C3G3_9EURY</name>
<dbReference type="EMBL" id="RKLV01000002">
    <property type="protein sequence ID" value="MCX2818260.1"/>
    <property type="molecule type" value="Genomic_DNA"/>
</dbReference>
<proteinExistence type="predicted"/>
<feature type="transmembrane region" description="Helical" evidence="1">
    <location>
        <begin position="65"/>
        <end position="87"/>
    </location>
</feature>
<accession>A0A9Q4C3G3</accession>